<dbReference type="EMBL" id="GGEC01069102">
    <property type="protein sequence ID" value="MBX49586.1"/>
    <property type="molecule type" value="Transcribed_RNA"/>
</dbReference>
<evidence type="ECO:0000256" key="1">
    <source>
        <dbReference type="SAM" id="Phobius"/>
    </source>
</evidence>
<organism evidence="2">
    <name type="scientific">Rhizophora mucronata</name>
    <name type="common">Asiatic mangrove</name>
    <dbReference type="NCBI Taxonomy" id="61149"/>
    <lineage>
        <taxon>Eukaryota</taxon>
        <taxon>Viridiplantae</taxon>
        <taxon>Streptophyta</taxon>
        <taxon>Embryophyta</taxon>
        <taxon>Tracheophyta</taxon>
        <taxon>Spermatophyta</taxon>
        <taxon>Magnoliopsida</taxon>
        <taxon>eudicotyledons</taxon>
        <taxon>Gunneridae</taxon>
        <taxon>Pentapetalae</taxon>
        <taxon>rosids</taxon>
        <taxon>fabids</taxon>
        <taxon>Malpighiales</taxon>
        <taxon>Rhizophoraceae</taxon>
        <taxon>Rhizophora</taxon>
    </lineage>
</organism>
<proteinExistence type="predicted"/>
<sequence>MKLIVLHPCTVIDLEHLIFCSVKSTAHILCAIRIAAHLGFHFTREIALHLKEFCCAVLRQGEVIKFLLLGHVLLLYLLCIFSIFALAGKDSLGTELHVCLWFSRSFFEITLEIWAFGDTFTHTSILFCFPRFSKTRREIEYASGS</sequence>
<reference evidence="2" key="1">
    <citation type="submission" date="2018-02" db="EMBL/GenBank/DDBJ databases">
        <title>Rhizophora mucronata_Transcriptome.</title>
        <authorList>
            <person name="Meera S.P."/>
            <person name="Sreeshan A."/>
            <person name="Augustine A."/>
        </authorList>
    </citation>
    <scope>NUCLEOTIDE SEQUENCE</scope>
    <source>
        <tissue evidence="2">Leaf</tissue>
    </source>
</reference>
<name>A0A2P2P479_RHIMU</name>
<feature type="transmembrane region" description="Helical" evidence="1">
    <location>
        <begin position="66"/>
        <end position="86"/>
    </location>
</feature>
<dbReference type="AlphaFoldDB" id="A0A2P2P479"/>
<keyword evidence="1" id="KW-1133">Transmembrane helix</keyword>
<protein>
    <submittedName>
        <fullName evidence="2">Uncharacterized protein</fullName>
    </submittedName>
</protein>
<accession>A0A2P2P479</accession>
<keyword evidence="1" id="KW-0812">Transmembrane</keyword>
<evidence type="ECO:0000313" key="2">
    <source>
        <dbReference type="EMBL" id="MBX49586.1"/>
    </source>
</evidence>
<keyword evidence="1" id="KW-0472">Membrane</keyword>